<evidence type="ECO:0000313" key="3">
    <source>
        <dbReference type="Proteomes" id="UP001189429"/>
    </source>
</evidence>
<keyword evidence="3" id="KW-1185">Reference proteome</keyword>
<gene>
    <name evidence="2" type="ORF">PCOR1329_LOCUS29326</name>
</gene>
<comment type="caution">
    <text evidence="2">The sequence shown here is derived from an EMBL/GenBank/DDBJ whole genome shotgun (WGS) entry which is preliminary data.</text>
</comment>
<keyword evidence="1" id="KW-0472">Membrane</keyword>
<accession>A0ABN9SFL0</accession>
<keyword evidence="1" id="KW-1133">Transmembrane helix</keyword>
<feature type="non-terminal residue" evidence="2">
    <location>
        <position position="398"/>
    </location>
</feature>
<organism evidence="2 3">
    <name type="scientific">Prorocentrum cordatum</name>
    <dbReference type="NCBI Taxonomy" id="2364126"/>
    <lineage>
        <taxon>Eukaryota</taxon>
        <taxon>Sar</taxon>
        <taxon>Alveolata</taxon>
        <taxon>Dinophyceae</taxon>
        <taxon>Prorocentrales</taxon>
        <taxon>Prorocentraceae</taxon>
        <taxon>Prorocentrum</taxon>
    </lineage>
</organism>
<evidence type="ECO:0000256" key="1">
    <source>
        <dbReference type="SAM" id="Phobius"/>
    </source>
</evidence>
<reference evidence="2" key="1">
    <citation type="submission" date="2023-10" db="EMBL/GenBank/DDBJ databases">
        <authorList>
            <person name="Chen Y."/>
            <person name="Shah S."/>
            <person name="Dougan E. K."/>
            <person name="Thang M."/>
            <person name="Chan C."/>
        </authorList>
    </citation>
    <scope>NUCLEOTIDE SEQUENCE [LARGE SCALE GENOMIC DNA]</scope>
</reference>
<feature type="transmembrane region" description="Helical" evidence="1">
    <location>
        <begin position="372"/>
        <end position="394"/>
    </location>
</feature>
<protein>
    <recommendedName>
        <fullName evidence="4">Subtilisin</fullName>
    </recommendedName>
</protein>
<name>A0ABN9SFL0_9DINO</name>
<evidence type="ECO:0008006" key="4">
    <source>
        <dbReference type="Google" id="ProtNLM"/>
    </source>
</evidence>
<dbReference type="Proteomes" id="UP001189429">
    <property type="component" value="Unassembled WGS sequence"/>
</dbReference>
<dbReference type="EMBL" id="CAUYUJ010011032">
    <property type="protein sequence ID" value="CAK0830789.1"/>
    <property type="molecule type" value="Genomic_DNA"/>
</dbReference>
<evidence type="ECO:0000313" key="2">
    <source>
        <dbReference type="EMBL" id="CAK0830789.1"/>
    </source>
</evidence>
<keyword evidence="1" id="KW-0812">Transmembrane</keyword>
<proteinExistence type="predicted"/>
<sequence>MDSQFFSGGLVPKITDSGQAHGLTYDYDIGLKISKSVQFAFNNRHHLRPTLPAYDRKYIKASSYDKGCADQHFSYCDEIERGHLVGGYVLHGVDEQYDRFFRPEIASVPHSRYVNQTAYKIIESGIFDRLLAEEVHAVISALCACGGCGVVAAEVESKRVPALYALKADINEITRAGFIEFFGDPVPFSLLDDFFLGYECYDRPNAAWNGKTFGRGYIQGLEALCGEHVSVIDSGTWCATTQICAVCASMAIEDDFARNCAAMVGETDGPGGAVLSFSEETDADSYCDGVKLLPGVRVFRIARYEGIIEHFGDIAVYGDGLAESDDVSDGNKLCIVSDGDVRKRMIECCKVADGAFKIGGGVACKGASGSPIFWFTPDGVCAGVVGIAALLLAVDANK</sequence>